<evidence type="ECO:0008006" key="4">
    <source>
        <dbReference type="Google" id="ProtNLM"/>
    </source>
</evidence>
<feature type="chain" id="PRO_5041672860" description="Alginate export domain-containing protein" evidence="1">
    <location>
        <begin position="31"/>
        <end position="432"/>
    </location>
</feature>
<dbReference type="EMBL" id="OX365700">
    <property type="protein sequence ID" value="CAI4032762.1"/>
    <property type="molecule type" value="Genomic_DNA"/>
</dbReference>
<sequence length="432" mass="49065">MSLLRTLCGAGLICLAATAFLLALAWAGRAEEPPTGVAGEPYEATLFGQQIYVPPRDRRSVTAANFGVQWIINGPSELEVLPFGSLFVWRNWDHERRRLRGAFAGVFNDINFNFGSRWLKGWELLLTFDSIIIPLGRAEYVEGQRIRDVEVEWNQIYGGIGVAYRTGLKPWYQDNAIELSLTYEPGYLWFKGKQEASPQFKVPTDTYEGRVRFRMRADGMIRNLMELPHRGFAFGGDFVYANRSRWEEWGGVAFDDPDVRKERSYLTATAFAVAAGGVPFVDSERHRLVSALYAGIGKDQDRFSSFRLPGRPTGYEWEALALPLLPGVAFNELFPRRYLVTTLTYRYEVLFFLYPYVRGTWGLVERPRFADGGAVRMSMDQLPSLGGGVISGAPWRSQIEFSYAYNFGMIRDPGGERQYGSHGMFVFWSKEL</sequence>
<proteinExistence type="predicted"/>
<evidence type="ECO:0000256" key="1">
    <source>
        <dbReference type="SAM" id="SignalP"/>
    </source>
</evidence>
<accession>A0AA86T6Z2</accession>
<reference evidence="2" key="1">
    <citation type="submission" date="2022-10" db="EMBL/GenBank/DDBJ databases">
        <authorList>
            <person name="Koch H."/>
        </authorList>
    </citation>
    <scope>NUCLEOTIDE SEQUENCE</scope>
    <source>
        <strain evidence="2">DNF</strain>
    </source>
</reference>
<evidence type="ECO:0000313" key="3">
    <source>
        <dbReference type="Proteomes" id="UP001179121"/>
    </source>
</evidence>
<dbReference type="AlphaFoldDB" id="A0AA86T6Z2"/>
<name>A0AA86T6Z2_9BACT</name>
<keyword evidence="3" id="KW-1185">Reference proteome</keyword>
<keyword evidence="1" id="KW-0732">Signal</keyword>
<organism evidence="2 3">
    <name type="scientific">Nitrospira tepida</name>
    <dbReference type="NCBI Taxonomy" id="2973512"/>
    <lineage>
        <taxon>Bacteria</taxon>
        <taxon>Pseudomonadati</taxon>
        <taxon>Nitrospirota</taxon>
        <taxon>Nitrospiria</taxon>
        <taxon>Nitrospirales</taxon>
        <taxon>Nitrospiraceae</taxon>
        <taxon>Nitrospira</taxon>
    </lineage>
</organism>
<evidence type="ECO:0000313" key="2">
    <source>
        <dbReference type="EMBL" id="CAI4032762.1"/>
    </source>
</evidence>
<feature type="signal peptide" evidence="1">
    <location>
        <begin position="1"/>
        <end position="30"/>
    </location>
</feature>
<dbReference type="KEGG" id="nti:DNFV4_03192"/>
<dbReference type="Proteomes" id="UP001179121">
    <property type="component" value="Chromosome"/>
</dbReference>
<gene>
    <name evidence="2" type="ORF">DNFV4_03192</name>
</gene>
<protein>
    <recommendedName>
        <fullName evidence="4">Alginate export domain-containing protein</fullName>
    </recommendedName>
</protein>